<keyword evidence="1" id="KW-1015">Disulfide bond</keyword>
<dbReference type="InterPro" id="IPR013766">
    <property type="entry name" value="Thioredoxin_domain"/>
</dbReference>
<dbReference type="GO" id="GO:0016491">
    <property type="term" value="F:oxidoreductase activity"/>
    <property type="evidence" value="ECO:0007669"/>
    <property type="project" value="InterPro"/>
</dbReference>
<dbReference type="PANTHER" id="PTHR42852">
    <property type="entry name" value="THIOL:DISULFIDE INTERCHANGE PROTEIN DSBE"/>
    <property type="match status" value="1"/>
</dbReference>
<evidence type="ECO:0000256" key="1">
    <source>
        <dbReference type="ARBA" id="ARBA00023157"/>
    </source>
</evidence>
<dbReference type="Pfam" id="PF00578">
    <property type="entry name" value="AhpC-TSA"/>
    <property type="match status" value="1"/>
</dbReference>
<dbReference type="InterPro" id="IPR036249">
    <property type="entry name" value="Thioredoxin-like_sf"/>
</dbReference>
<dbReference type="RefSeq" id="WP_121205492.1">
    <property type="nucleotide sequence ID" value="NZ_RBZP01000016.1"/>
</dbReference>
<dbReference type="AlphaFoldDB" id="A0A494ZW52"/>
<comment type="caution">
    <text evidence="3">The sequence shown here is derived from an EMBL/GenBank/DDBJ whole genome shotgun (WGS) entry which is preliminary data.</text>
</comment>
<dbReference type="PANTHER" id="PTHR42852:SF1">
    <property type="entry name" value="THIOREDOXIN-LIKE PROTEIN YNEN"/>
    <property type="match status" value="1"/>
</dbReference>
<organism evidence="3 4">
    <name type="scientific">Oceanobacillus halophilus</name>
    <dbReference type="NCBI Taxonomy" id="930130"/>
    <lineage>
        <taxon>Bacteria</taxon>
        <taxon>Bacillati</taxon>
        <taxon>Bacillota</taxon>
        <taxon>Bacilli</taxon>
        <taxon>Bacillales</taxon>
        <taxon>Bacillaceae</taxon>
        <taxon>Oceanobacillus</taxon>
    </lineage>
</organism>
<dbReference type="OrthoDB" id="25753at2"/>
<dbReference type="CDD" id="cd02966">
    <property type="entry name" value="TlpA_like_family"/>
    <property type="match status" value="1"/>
</dbReference>
<protein>
    <submittedName>
        <fullName evidence="3">TlpA family protein disulfide reductase</fullName>
    </submittedName>
</protein>
<evidence type="ECO:0000313" key="3">
    <source>
        <dbReference type="EMBL" id="RKQ30801.1"/>
    </source>
</evidence>
<evidence type="ECO:0000259" key="2">
    <source>
        <dbReference type="PROSITE" id="PS51352"/>
    </source>
</evidence>
<accession>A0A494ZW52</accession>
<dbReference type="InterPro" id="IPR050553">
    <property type="entry name" value="Thioredoxin_ResA/DsbE_sf"/>
</dbReference>
<dbReference type="Proteomes" id="UP000269301">
    <property type="component" value="Unassembled WGS sequence"/>
</dbReference>
<evidence type="ECO:0000313" key="4">
    <source>
        <dbReference type="Proteomes" id="UP000269301"/>
    </source>
</evidence>
<proteinExistence type="predicted"/>
<feature type="domain" description="Thioredoxin" evidence="2">
    <location>
        <begin position="38"/>
        <end position="175"/>
    </location>
</feature>
<dbReference type="InterPro" id="IPR000866">
    <property type="entry name" value="AhpC/TSA"/>
</dbReference>
<dbReference type="PROSITE" id="PS00194">
    <property type="entry name" value="THIOREDOXIN_1"/>
    <property type="match status" value="1"/>
</dbReference>
<dbReference type="InterPro" id="IPR017937">
    <property type="entry name" value="Thioredoxin_CS"/>
</dbReference>
<dbReference type="PROSITE" id="PS51352">
    <property type="entry name" value="THIOREDOXIN_2"/>
    <property type="match status" value="1"/>
</dbReference>
<dbReference type="Gene3D" id="3.40.30.10">
    <property type="entry name" value="Glutaredoxin"/>
    <property type="match status" value="1"/>
</dbReference>
<reference evidence="3 4" key="1">
    <citation type="journal article" date="2016" name="Int. J. Syst. Evol. Microbiol.">
        <title>Oceanobacillus halophilus sp. nov., a novel moderately halophilic bacterium from a hypersaline lake.</title>
        <authorList>
            <person name="Amoozegar M.A."/>
            <person name="Bagheri M."/>
            <person name="Makhdoumi A."/>
            <person name="Nikou M.M."/>
            <person name="Fazeli S.A.S."/>
            <person name="Schumann P."/>
            <person name="Sproer C."/>
            <person name="Sanchez-Porro C."/>
            <person name="Ventosa A."/>
        </authorList>
    </citation>
    <scope>NUCLEOTIDE SEQUENCE [LARGE SCALE GENOMIC DNA]</scope>
    <source>
        <strain evidence="3 4">DSM 23996</strain>
    </source>
</reference>
<dbReference type="EMBL" id="RBZP01000016">
    <property type="protein sequence ID" value="RKQ30801.1"/>
    <property type="molecule type" value="Genomic_DNA"/>
</dbReference>
<dbReference type="GO" id="GO:0016209">
    <property type="term" value="F:antioxidant activity"/>
    <property type="evidence" value="ECO:0007669"/>
    <property type="project" value="InterPro"/>
</dbReference>
<sequence length="175" mass="19740">MKKMVLLIIVVGMLGWALYDFVLSDNDNPSSNDVEVGIEQGQVAPDFELTTLNGETAKLSDFRGKRVFINFWATWCPPCRAEMPDMQELYENKDVEILAVNLTASEKSEEGVVEFVEDYGLTFPILMDVEGQVESLFQVSAYPTSYLVDSEGRIQYKAIGAMNYDLMVQEVDKLK</sequence>
<gene>
    <name evidence="3" type="ORF">D8M06_15400</name>
</gene>
<dbReference type="SUPFAM" id="SSF52833">
    <property type="entry name" value="Thioredoxin-like"/>
    <property type="match status" value="1"/>
</dbReference>
<keyword evidence="4" id="KW-1185">Reference proteome</keyword>
<name>A0A494ZW52_9BACI</name>